<dbReference type="SUPFAM" id="SSF55729">
    <property type="entry name" value="Acyl-CoA N-acyltransferases (Nat)"/>
    <property type="match status" value="1"/>
</dbReference>
<dbReference type="AlphaFoldDB" id="A0A1T4YV25"/>
<evidence type="ECO:0000259" key="1">
    <source>
        <dbReference type="Pfam" id="PF13480"/>
    </source>
</evidence>
<dbReference type="InterPro" id="IPR016181">
    <property type="entry name" value="Acyl_CoA_acyltransferase"/>
</dbReference>
<gene>
    <name evidence="2" type="ORF">SAMN02745166_04270</name>
</gene>
<name>A0A1T4YV25_9BACT</name>
<dbReference type="GO" id="GO:0016740">
    <property type="term" value="F:transferase activity"/>
    <property type="evidence" value="ECO:0007669"/>
    <property type="project" value="UniProtKB-KW"/>
</dbReference>
<feature type="domain" description="BioF2-like acetyltransferase" evidence="1">
    <location>
        <begin position="182"/>
        <end position="325"/>
    </location>
</feature>
<evidence type="ECO:0000313" key="2">
    <source>
        <dbReference type="EMBL" id="SKB05438.1"/>
    </source>
</evidence>
<dbReference type="OrthoDB" id="9795712at2"/>
<sequence length="371" mass="43152">MRLQIIRDEAAFLALKPYWDALLERSAVCSPFLRWDWMWLWWEEFRTDFTLAVAVIVDAEQKPLAIAPLMLGQETSGMRKHLIHLGFLAGLGEVKGERMDFLVPMGREMELTPLLCRAFALLQPEWETVRLNKLPEESPNHPFIIEALNECSIGVNVVIRTECMCIRLAASWQDVESRLATKRKRELRRRWELLVSEQHADEQQTTAEEAEKRLDELAALHTQHYPEGVSSFITPRSWRFHRRLGLKWIPEGRALLPFIGIDSAMAGGLYGFVERGEFFFFQIGWDASLARYSLGHLTLRWAVQSCVARQMKLFDMLPGNYRYKSEWTGDSRFVIDLEAYQPESLRAALFRGFRYMKRQFRAPSECSAKSE</sequence>
<dbReference type="InterPro" id="IPR038740">
    <property type="entry name" value="BioF2-like_GNAT_dom"/>
</dbReference>
<dbReference type="EMBL" id="FUYE01000018">
    <property type="protein sequence ID" value="SKB05438.1"/>
    <property type="molecule type" value="Genomic_DNA"/>
</dbReference>
<keyword evidence="3" id="KW-1185">Reference proteome</keyword>
<protein>
    <submittedName>
        <fullName evidence="2">Acetyltransferase involved in cellulose biosynthesis, CelD/BcsL family</fullName>
    </submittedName>
</protein>
<reference evidence="3" key="1">
    <citation type="submission" date="2017-02" db="EMBL/GenBank/DDBJ databases">
        <authorList>
            <person name="Varghese N."/>
            <person name="Submissions S."/>
        </authorList>
    </citation>
    <scope>NUCLEOTIDE SEQUENCE [LARGE SCALE GENOMIC DNA]</scope>
    <source>
        <strain evidence="3">ATCC 700200</strain>
    </source>
</reference>
<proteinExistence type="predicted"/>
<accession>A0A1T4YV25</accession>
<evidence type="ECO:0000313" key="3">
    <source>
        <dbReference type="Proteomes" id="UP000190774"/>
    </source>
</evidence>
<dbReference type="Pfam" id="PF13480">
    <property type="entry name" value="Acetyltransf_6"/>
    <property type="match status" value="1"/>
</dbReference>
<keyword evidence="2" id="KW-0808">Transferase</keyword>
<dbReference type="RefSeq" id="WP_078815419.1">
    <property type="nucleotide sequence ID" value="NZ_FUYE01000018.1"/>
</dbReference>
<organism evidence="2 3">
    <name type="scientific">Prosthecobacter debontii</name>
    <dbReference type="NCBI Taxonomy" id="48467"/>
    <lineage>
        <taxon>Bacteria</taxon>
        <taxon>Pseudomonadati</taxon>
        <taxon>Verrucomicrobiota</taxon>
        <taxon>Verrucomicrobiia</taxon>
        <taxon>Verrucomicrobiales</taxon>
        <taxon>Verrucomicrobiaceae</taxon>
        <taxon>Prosthecobacter</taxon>
    </lineage>
</organism>
<dbReference type="STRING" id="48467.SAMN02745166_04270"/>
<dbReference type="Proteomes" id="UP000190774">
    <property type="component" value="Unassembled WGS sequence"/>
</dbReference>